<evidence type="ECO:0000313" key="3">
    <source>
        <dbReference type="Proteomes" id="UP000027135"/>
    </source>
</evidence>
<sequence>MVSLKKKTLKNTVRDCNLDTCKECRKSEALKADAISPPLPHLLTPQVSRLQSRTVHSLTVISGNKAKDGNFHTHRRVNQHLQGDWSIFSFSTELKGNQPGFLVRRRVIRFPKKMYSLLGAESENKKKQFRRGYKRHVECVSWQRMSAGVASCTLALPVVSSSSVSVPSGFSLLANLSQQEQEVAAAAALARSAAADLHGLLPELNGADLAMSLSPKHHQPHTTPFSVTDILSPIEESYRKLELSGSGAPPSPYRSSTGGSSAGSSSGGVGAIGVSLTVISGNKAKDGNFHTHRRVNQHLQGDWSIFSFSTELKGNQPGFLVRRRVIRFPKKMYSLLGAESENKKKQFRRGYKRHVECVSWQRMSAGVASCTLALPVVSSSSVSVPSGFSLLANLSQQEQEVAAAAALARSAAADLHGLLPELNGADLAMSLSPKHHQPHTTPFSVTDILSPIEESYRKLELSGSGAPPSPYRSSTGGSSAGSSSGGVGAIEELTASIIIAKTSRMSVNFYQTTRRNVRGNNLHNCGRENLKSRRGKYRHKLHCKHRKWCAVVVHAGTKRSNTVAKDGLDGRSAQFKQQGRRNKRRKTEKEKRKKKKRKEGFRTFQELNPPNPYRKENTTIHRYKDNLVDVVQGNSPRLQWETNEIHEYKMKDY</sequence>
<evidence type="ECO:0000313" key="2">
    <source>
        <dbReference type="EMBL" id="KDR13270.1"/>
    </source>
</evidence>
<feature type="compositionally biased region" description="Low complexity" evidence="1">
    <location>
        <begin position="473"/>
        <end position="482"/>
    </location>
</feature>
<protein>
    <submittedName>
        <fullName evidence="2">Homeobox protein Nkx-2.1</fullName>
    </submittedName>
</protein>
<keyword evidence="2" id="KW-0238">DNA-binding</keyword>
<feature type="compositionally biased region" description="Basic residues" evidence="1">
    <location>
        <begin position="578"/>
        <end position="599"/>
    </location>
</feature>
<feature type="region of interest" description="Disordered" evidence="1">
    <location>
        <begin position="459"/>
        <end position="486"/>
    </location>
</feature>
<organism evidence="2 3">
    <name type="scientific">Zootermopsis nevadensis</name>
    <name type="common">Dampwood termite</name>
    <dbReference type="NCBI Taxonomy" id="136037"/>
    <lineage>
        <taxon>Eukaryota</taxon>
        <taxon>Metazoa</taxon>
        <taxon>Ecdysozoa</taxon>
        <taxon>Arthropoda</taxon>
        <taxon>Hexapoda</taxon>
        <taxon>Insecta</taxon>
        <taxon>Pterygota</taxon>
        <taxon>Neoptera</taxon>
        <taxon>Polyneoptera</taxon>
        <taxon>Dictyoptera</taxon>
        <taxon>Blattodea</taxon>
        <taxon>Blattoidea</taxon>
        <taxon>Termitoidae</taxon>
        <taxon>Termopsidae</taxon>
        <taxon>Zootermopsis</taxon>
    </lineage>
</organism>
<dbReference type="GO" id="GO:0003677">
    <property type="term" value="F:DNA binding"/>
    <property type="evidence" value="ECO:0007669"/>
    <property type="project" value="UniProtKB-KW"/>
</dbReference>
<name>A0A067R595_ZOONE</name>
<dbReference type="InParanoid" id="A0A067R595"/>
<keyword evidence="2" id="KW-0371">Homeobox</keyword>
<evidence type="ECO:0000256" key="1">
    <source>
        <dbReference type="SAM" id="MobiDB-lite"/>
    </source>
</evidence>
<feature type="region of interest" description="Disordered" evidence="1">
    <location>
        <begin position="562"/>
        <end position="617"/>
    </location>
</feature>
<accession>A0A067R595</accession>
<dbReference type="Proteomes" id="UP000027135">
    <property type="component" value="Unassembled WGS sequence"/>
</dbReference>
<feature type="region of interest" description="Disordered" evidence="1">
    <location>
        <begin position="241"/>
        <end position="267"/>
    </location>
</feature>
<gene>
    <name evidence="2" type="ORF">L798_12975</name>
</gene>
<feature type="compositionally biased region" description="Low complexity" evidence="1">
    <location>
        <begin position="255"/>
        <end position="264"/>
    </location>
</feature>
<reference evidence="2 3" key="1">
    <citation type="journal article" date="2014" name="Nat. Commun.">
        <title>Molecular traces of alternative social organization in a termite genome.</title>
        <authorList>
            <person name="Terrapon N."/>
            <person name="Li C."/>
            <person name="Robertson H.M."/>
            <person name="Ji L."/>
            <person name="Meng X."/>
            <person name="Booth W."/>
            <person name="Chen Z."/>
            <person name="Childers C.P."/>
            <person name="Glastad K.M."/>
            <person name="Gokhale K."/>
            <person name="Gowin J."/>
            <person name="Gronenberg W."/>
            <person name="Hermansen R.A."/>
            <person name="Hu H."/>
            <person name="Hunt B.G."/>
            <person name="Huylmans A.K."/>
            <person name="Khalil S.M."/>
            <person name="Mitchell R.D."/>
            <person name="Munoz-Torres M.C."/>
            <person name="Mustard J.A."/>
            <person name="Pan H."/>
            <person name="Reese J.T."/>
            <person name="Scharf M.E."/>
            <person name="Sun F."/>
            <person name="Vogel H."/>
            <person name="Xiao J."/>
            <person name="Yang W."/>
            <person name="Yang Z."/>
            <person name="Yang Z."/>
            <person name="Zhou J."/>
            <person name="Zhu J."/>
            <person name="Brent C.S."/>
            <person name="Elsik C.G."/>
            <person name="Goodisman M.A."/>
            <person name="Liberles D.A."/>
            <person name="Roe R.M."/>
            <person name="Vargo E.L."/>
            <person name="Vilcinskas A."/>
            <person name="Wang J."/>
            <person name="Bornberg-Bauer E."/>
            <person name="Korb J."/>
            <person name="Zhang G."/>
            <person name="Liebig J."/>
        </authorList>
    </citation>
    <scope>NUCLEOTIDE SEQUENCE [LARGE SCALE GENOMIC DNA]</scope>
    <source>
        <tissue evidence="2">Whole organism</tissue>
    </source>
</reference>
<keyword evidence="3" id="KW-1185">Reference proteome</keyword>
<proteinExistence type="predicted"/>
<dbReference type="AlphaFoldDB" id="A0A067R595"/>
<dbReference type="EMBL" id="KK852955">
    <property type="protein sequence ID" value="KDR13270.1"/>
    <property type="molecule type" value="Genomic_DNA"/>
</dbReference>